<organism evidence="2 3">
    <name type="scientific">Rhizopus oryzae</name>
    <name type="common">Mucormycosis agent</name>
    <name type="synonym">Rhizopus arrhizus var. delemar</name>
    <dbReference type="NCBI Taxonomy" id="64495"/>
    <lineage>
        <taxon>Eukaryota</taxon>
        <taxon>Fungi</taxon>
        <taxon>Fungi incertae sedis</taxon>
        <taxon>Mucoromycota</taxon>
        <taxon>Mucoromycotina</taxon>
        <taxon>Mucoromycetes</taxon>
        <taxon>Mucorales</taxon>
        <taxon>Mucorineae</taxon>
        <taxon>Rhizopodaceae</taxon>
        <taxon>Rhizopus</taxon>
    </lineage>
</organism>
<evidence type="ECO:0000313" key="2">
    <source>
        <dbReference type="EMBL" id="KAG1277640.1"/>
    </source>
</evidence>
<dbReference type="EMBL" id="JAANQT010009320">
    <property type="protein sequence ID" value="KAG1277640.1"/>
    <property type="molecule type" value="Genomic_DNA"/>
</dbReference>
<gene>
    <name evidence="2" type="ORF">G6F64_014711</name>
</gene>
<dbReference type="Proteomes" id="UP000716291">
    <property type="component" value="Unassembled WGS sequence"/>
</dbReference>
<evidence type="ECO:0000313" key="3">
    <source>
        <dbReference type="Proteomes" id="UP000716291"/>
    </source>
</evidence>
<dbReference type="AlphaFoldDB" id="A0A9P6WSX1"/>
<sequence>MALLDRKFVHCKNTDSGKVHRSQRLLQVPEIKRLDGFPVQTMPLCRGMDRASPDAPASAHNEGRPRAAAAPPARPAHRTQADHGHAGSPGRGWR</sequence>
<evidence type="ECO:0000256" key="1">
    <source>
        <dbReference type="SAM" id="MobiDB-lite"/>
    </source>
</evidence>
<keyword evidence="3" id="KW-1185">Reference proteome</keyword>
<accession>A0A9P6WSX1</accession>
<feature type="region of interest" description="Disordered" evidence="1">
    <location>
        <begin position="43"/>
        <end position="94"/>
    </location>
</feature>
<reference evidence="2" key="1">
    <citation type="journal article" date="2020" name="Microb. Genom.">
        <title>Genetic diversity of clinical and environmental Mucorales isolates obtained from an investigation of mucormycosis cases among solid organ transplant recipients.</title>
        <authorList>
            <person name="Nguyen M.H."/>
            <person name="Kaul D."/>
            <person name="Muto C."/>
            <person name="Cheng S.J."/>
            <person name="Richter R.A."/>
            <person name="Bruno V.M."/>
            <person name="Liu G."/>
            <person name="Beyhan S."/>
            <person name="Sundermann A.J."/>
            <person name="Mounaud S."/>
            <person name="Pasculle A.W."/>
            <person name="Nierman W.C."/>
            <person name="Driscoll E."/>
            <person name="Cumbie R."/>
            <person name="Clancy C.J."/>
            <person name="Dupont C.L."/>
        </authorList>
    </citation>
    <scope>NUCLEOTIDE SEQUENCE</scope>
    <source>
        <strain evidence="2">GL11</strain>
    </source>
</reference>
<proteinExistence type="predicted"/>
<comment type="caution">
    <text evidence="2">The sequence shown here is derived from an EMBL/GenBank/DDBJ whole genome shotgun (WGS) entry which is preliminary data.</text>
</comment>
<name>A0A9P6WSX1_RHIOR</name>
<protein>
    <submittedName>
        <fullName evidence="2">Uncharacterized protein</fullName>
    </submittedName>
</protein>